<evidence type="ECO:0000313" key="2">
    <source>
        <dbReference type="Proteomes" id="UP000824633"/>
    </source>
</evidence>
<reference evidence="2" key="1">
    <citation type="submission" date="2021-07" db="EMBL/GenBank/DDBJ databases">
        <title>Complete genome sequencing of a Clostridium isolate.</title>
        <authorList>
            <person name="Ueki A."/>
            <person name="Tonouchi A."/>
        </authorList>
    </citation>
    <scope>NUCLEOTIDE SEQUENCE [LARGE SCALE GENOMIC DNA]</scope>
    <source>
        <strain evidence="2">C5S11</strain>
    </source>
</reference>
<dbReference type="Proteomes" id="UP000824633">
    <property type="component" value="Chromosome"/>
</dbReference>
<accession>A0ABM7T1A8</accession>
<name>A0ABM7T1A8_9CLOT</name>
<dbReference type="Pfam" id="PF04250">
    <property type="entry name" value="DUF429"/>
    <property type="match status" value="1"/>
</dbReference>
<dbReference type="EMBL" id="AP024849">
    <property type="protein sequence ID" value="BCZ45684.1"/>
    <property type="molecule type" value="Genomic_DNA"/>
</dbReference>
<organism evidence="1 2">
    <name type="scientific">Clostridium gelidum</name>
    <dbReference type="NCBI Taxonomy" id="704125"/>
    <lineage>
        <taxon>Bacteria</taxon>
        <taxon>Bacillati</taxon>
        <taxon>Bacillota</taxon>
        <taxon>Clostridia</taxon>
        <taxon>Eubacteriales</taxon>
        <taxon>Clostridiaceae</taxon>
        <taxon>Clostridium</taxon>
    </lineage>
</organism>
<proteinExistence type="predicted"/>
<sequence>MAVVNILNKNANSIIIDMIIVLLESMEDNRPESSARIYLKGKTSSIFNTQCRQVVYAEVYTKAIEFMIK</sequence>
<protein>
    <submittedName>
        <fullName evidence="1">Uncharacterized protein</fullName>
    </submittedName>
</protein>
<gene>
    <name evidence="1" type="ORF">psyc5s11_17510</name>
</gene>
<evidence type="ECO:0000313" key="1">
    <source>
        <dbReference type="EMBL" id="BCZ45684.1"/>
    </source>
</evidence>
<keyword evidence="2" id="KW-1185">Reference proteome</keyword>
<dbReference type="RefSeq" id="WP_224037255.1">
    <property type="nucleotide sequence ID" value="NZ_AP024849.1"/>
</dbReference>
<dbReference type="InterPro" id="IPR007362">
    <property type="entry name" value="DUF429"/>
</dbReference>